<dbReference type="Proteomes" id="UP000294614">
    <property type="component" value="Unassembled WGS sequence"/>
</dbReference>
<dbReference type="AlphaFoldDB" id="A0A4R1K6M4"/>
<name>A0A4R1K6M4_9BACT</name>
<dbReference type="EMBL" id="SMGG01000006">
    <property type="protein sequence ID" value="TCK59423.1"/>
    <property type="molecule type" value="Genomic_DNA"/>
</dbReference>
<dbReference type="InterPro" id="IPR011201">
    <property type="entry name" value="Zinc-ribbon_6_bact"/>
</dbReference>
<accession>A0A4R1K6M4</accession>
<dbReference type="PIRSF" id="PIRSF012641">
    <property type="entry name" value="UCP012641"/>
    <property type="match status" value="1"/>
</dbReference>
<organism evidence="2 3">
    <name type="scientific">Seleniivibrio woodruffii</name>
    <dbReference type="NCBI Taxonomy" id="1078050"/>
    <lineage>
        <taxon>Bacteria</taxon>
        <taxon>Pseudomonadati</taxon>
        <taxon>Deferribacterota</taxon>
        <taxon>Deferribacteres</taxon>
        <taxon>Deferribacterales</taxon>
        <taxon>Geovibrionaceae</taxon>
        <taxon>Seleniivibrio</taxon>
    </lineage>
</organism>
<evidence type="ECO:0000313" key="2">
    <source>
        <dbReference type="EMBL" id="TCK59423.1"/>
    </source>
</evidence>
<reference evidence="2 3" key="1">
    <citation type="submission" date="2019-03" db="EMBL/GenBank/DDBJ databases">
        <title>Genomic Encyclopedia of Type Strains, Phase IV (KMG-IV): sequencing the most valuable type-strain genomes for metagenomic binning, comparative biology and taxonomic classification.</title>
        <authorList>
            <person name="Goeker M."/>
        </authorList>
    </citation>
    <scope>NUCLEOTIDE SEQUENCE [LARGE SCALE GENOMIC DNA]</scope>
    <source>
        <strain evidence="2 3">DSM 24984</strain>
    </source>
</reference>
<dbReference type="InterPro" id="IPR031321">
    <property type="entry name" value="UCP012641"/>
</dbReference>
<dbReference type="RefSeq" id="WP_132874334.1">
    <property type="nucleotide sequence ID" value="NZ_JBLJBI010000040.1"/>
</dbReference>
<protein>
    <recommendedName>
        <fullName evidence="1">Zinc-ribbon domain-containing protein</fullName>
    </recommendedName>
</protein>
<dbReference type="Pfam" id="PF15887">
    <property type="entry name" value="Peptidase_Mx"/>
    <property type="match status" value="1"/>
</dbReference>
<evidence type="ECO:0000313" key="3">
    <source>
        <dbReference type="Proteomes" id="UP000294614"/>
    </source>
</evidence>
<keyword evidence="3" id="KW-1185">Reference proteome</keyword>
<gene>
    <name evidence="2" type="ORF">C8D98_2357</name>
</gene>
<dbReference type="Gene3D" id="3.40.390.70">
    <property type="match status" value="1"/>
</dbReference>
<feature type="domain" description="Zinc-ribbon" evidence="1">
    <location>
        <begin position="4"/>
        <end position="96"/>
    </location>
</feature>
<proteinExistence type="predicted"/>
<comment type="caution">
    <text evidence="2">The sequence shown here is derived from an EMBL/GenBank/DDBJ whole genome shotgun (WGS) entry which is preliminary data.</text>
</comment>
<sequence>MKRFYCSCGAEIFFENTICFNCGKLVGIDIVGSEMFTLKTKGNGLLSATMGMNTRHYRFCKHRSPDTLGCNILVRENDPEEQCVSCRLTRIIPDQSIPRNVKRWRTLEEAKRRMVFNMHRNRLPYQTRTENPVSGLCFDFLEDRRSNPNVFEEIVYTGHSSGVITVNAAEADPEYRASMQEEMNERYRTTLGHFRHELGHYFWMTLIQGTKWERPFDVLFGDHRRDYDAALKEYYANGPAEDWVEHHISAYSSMHPLEDWAETWAHYLHMMDTLETAVSFGVVNVDIENGNFRDVIGKWVELTIIMNSLNRSVGKADAYPFVLSNEVYEKLTFIRNVILASRR</sequence>
<dbReference type="Pfam" id="PF10005">
    <property type="entry name" value="Zn_ribbon_DZR_6"/>
    <property type="match status" value="1"/>
</dbReference>
<evidence type="ECO:0000259" key="1">
    <source>
        <dbReference type="Pfam" id="PF10005"/>
    </source>
</evidence>
<dbReference type="OrthoDB" id="256753at2"/>